<dbReference type="Proteomes" id="UP000008798">
    <property type="component" value="Chromosome"/>
</dbReference>
<accession>D4J8K9</accession>
<dbReference type="PATRIC" id="fig|717962.3.peg.1788"/>
<dbReference type="EMBL" id="FP929038">
    <property type="protein sequence ID" value="CBK80680.1"/>
    <property type="molecule type" value="Genomic_DNA"/>
</dbReference>
<dbReference type="HOGENOM" id="CLU_1728274_0_0_9"/>
<evidence type="ECO:0000313" key="1">
    <source>
        <dbReference type="EMBL" id="CBK80680.1"/>
    </source>
</evidence>
<evidence type="ECO:0000313" key="2">
    <source>
        <dbReference type="Proteomes" id="UP000008798"/>
    </source>
</evidence>
<dbReference type="STRING" id="717962.CC1_19490"/>
<dbReference type="AlphaFoldDB" id="D4J8K9"/>
<dbReference type="KEGG" id="cct:CC1_19490"/>
<gene>
    <name evidence="1" type="ORF">CC1_19490</name>
</gene>
<reference evidence="1 2" key="2">
    <citation type="submission" date="2010-03" db="EMBL/GenBank/DDBJ databases">
        <authorList>
            <person name="Pajon A."/>
        </authorList>
    </citation>
    <scope>NUCLEOTIDE SEQUENCE [LARGE SCALE GENOMIC DNA]</scope>
    <source>
        <strain evidence="1 2">GD/7</strain>
    </source>
</reference>
<sequence length="151" mass="18343">MMYSEFLKGTGAPENSKVYEQFLKIEQIYMDCNHMSKEEAYRLWKSTYGKEARLAKKERKERIHRLAMPEEQYQKLPEPDQIRIGNELHKLFWNAYYNRDNSACNISNDNRCYIDRFGIVWFVKKRDVRWFCYDLFAYSDGKVIDANYCER</sequence>
<protein>
    <submittedName>
        <fullName evidence="1">Uncharacterized protein</fullName>
    </submittedName>
</protein>
<name>D4J8K9_9FIRM</name>
<reference evidence="1 2" key="1">
    <citation type="submission" date="2010-03" db="EMBL/GenBank/DDBJ databases">
        <title>The genome sequence of Coprococcus catus GD/7.</title>
        <authorList>
            <consortium name="metaHIT consortium -- http://www.metahit.eu/"/>
            <person name="Pajon A."/>
            <person name="Turner K."/>
            <person name="Parkhill J."/>
            <person name="Duncan S."/>
            <person name="Flint H."/>
        </authorList>
    </citation>
    <scope>NUCLEOTIDE SEQUENCE [LARGE SCALE GENOMIC DNA]</scope>
    <source>
        <strain evidence="1 2">GD/7</strain>
    </source>
</reference>
<organism evidence="1 2">
    <name type="scientific">Coprococcus catus GD/7</name>
    <dbReference type="NCBI Taxonomy" id="717962"/>
    <lineage>
        <taxon>Bacteria</taxon>
        <taxon>Bacillati</taxon>
        <taxon>Bacillota</taxon>
        <taxon>Clostridia</taxon>
        <taxon>Lachnospirales</taxon>
        <taxon>Lachnospiraceae</taxon>
        <taxon>Coprococcus</taxon>
    </lineage>
</organism>
<proteinExistence type="predicted"/>